<evidence type="ECO:0000313" key="1">
    <source>
        <dbReference type="EMBL" id="KAH1092302.1"/>
    </source>
</evidence>
<gene>
    <name evidence="1" type="ORF">J1N35_019559</name>
</gene>
<organism evidence="1 2">
    <name type="scientific">Gossypium stocksii</name>
    <dbReference type="NCBI Taxonomy" id="47602"/>
    <lineage>
        <taxon>Eukaryota</taxon>
        <taxon>Viridiplantae</taxon>
        <taxon>Streptophyta</taxon>
        <taxon>Embryophyta</taxon>
        <taxon>Tracheophyta</taxon>
        <taxon>Spermatophyta</taxon>
        <taxon>Magnoliopsida</taxon>
        <taxon>eudicotyledons</taxon>
        <taxon>Gunneridae</taxon>
        <taxon>Pentapetalae</taxon>
        <taxon>rosids</taxon>
        <taxon>malvids</taxon>
        <taxon>Malvales</taxon>
        <taxon>Malvaceae</taxon>
        <taxon>Malvoideae</taxon>
        <taxon>Gossypium</taxon>
    </lineage>
</organism>
<name>A0A9D4A608_9ROSI</name>
<comment type="caution">
    <text evidence="1">The sequence shown here is derived from an EMBL/GenBank/DDBJ whole genome shotgun (WGS) entry which is preliminary data.</text>
</comment>
<sequence>MKSKKNGRSISHPPSVIKTSNLDNYNDIPFNNLKDAFNHILKKMEAKCQLDDSLKEEVFILKREKEKIKTVIKEKNDLIVDLKKANEMLCETINKKDEMIAKTYATLKANE</sequence>
<protein>
    <submittedName>
        <fullName evidence="1">Uncharacterized protein</fullName>
    </submittedName>
</protein>
<dbReference type="EMBL" id="JAIQCV010000006">
    <property type="protein sequence ID" value="KAH1092302.1"/>
    <property type="molecule type" value="Genomic_DNA"/>
</dbReference>
<dbReference type="AlphaFoldDB" id="A0A9D4A608"/>
<evidence type="ECO:0000313" key="2">
    <source>
        <dbReference type="Proteomes" id="UP000828251"/>
    </source>
</evidence>
<proteinExistence type="predicted"/>
<keyword evidence="2" id="KW-1185">Reference proteome</keyword>
<reference evidence="1 2" key="1">
    <citation type="journal article" date="2021" name="Plant Biotechnol. J.">
        <title>Multi-omics assisted identification of the key and species-specific regulatory components of drought-tolerant mechanisms in Gossypium stocksii.</title>
        <authorList>
            <person name="Yu D."/>
            <person name="Ke L."/>
            <person name="Zhang D."/>
            <person name="Wu Y."/>
            <person name="Sun Y."/>
            <person name="Mei J."/>
            <person name="Sun J."/>
            <person name="Sun Y."/>
        </authorList>
    </citation>
    <scope>NUCLEOTIDE SEQUENCE [LARGE SCALE GENOMIC DNA]</scope>
    <source>
        <strain evidence="2">cv. E1</strain>
        <tissue evidence="1">Leaf</tissue>
    </source>
</reference>
<accession>A0A9D4A608</accession>
<dbReference type="Proteomes" id="UP000828251">
    <property type="component" value="Unassembled WGS sequence"/>
</dbReference>